<dbReference type="OrthoDB" id="3268233at2"/>
<organism evidence="1 2">
    <name type="scientific">Rothia koreensis</name>
    <dbReference type="NCBI Taxonomy" id="592378"/>
    <lineage>
        <taxon>Bacteria</taxon>
        <taxon>Bacillati</taxon>
        <taxon>Actinomycetota</taxon>
        <taxon>Actinomycetes</taxon>
        <taxon>Micrococcales</taxon>
        <taxon>Micrococcaceae</taxon>
        <taxon>Rothia</taxon>
    </lineage>
</organism>
<evidence type="ECO:0000313" key="1">
    <source>
        <dbReference type="EMBL" id="MUN54693.1"/>
    </source>
</evidence>
<reference evidence="1 2" key="1">
    <citation type="submission" date="2019-12" db="EMBL/GenBank/DDBJ databases">
        <authorList>
            <person name="Li J."/>
            <person name="Shi Y."/>
            <person name="Xu G."/>
            <person name="Xiao D."/>
            <person name="Ran X."/>
        </authorList>
    </citation>
    <scope>NUCLEOTIDE SEQUENCE [LARGE SCALE GENOMIC DNA]</scope>
    <source>
        <strain evidence="1 2">JCM 15915</strain>
    </source>
</reference>
<keyword evidence="2" id="KW-1185">Reference proteome</keyword>
<evidence type="ECO:0008006" key="3">
    <source>
        <dbReference type="Google" id="ProtNLM"/>
    </source>
</evidence>
<dbReference type="AlphaFoldDB" id="A0A7K1LI04"/>
<evidence type="ECO:0000313" key="2">
    <source>
        <dbReference type="Proteomes" id="UP000462152"/>
    </source>
</evidence>
<sequence>MAESPSVHRPADRDGREPARIRVLVEGRVSEVRIRPRNELPRYEAEVDITASYRAVSSDVRGRLPRGSVTAPTSAIAMDMPHLDDDDAPLGPGTHVRLVWHGQRTVPGIGAGTRLRCSGLLASVSGAPVIYNPRYEIVSRHQEL</sequence>
<proteinExistence type="predicted"/>
<dbReference type="EMBL" id="WOGT01000002">
    <property type="protein sequence ID" value="MUN54693.1"/>
    <property type="molecule type" value="Genomic_DNA"/>
</dbReference>
<dbReference type="RefSeq" id="WP_129315802.1">
    <property type="nucleotide sequence ID" value="NZ_JBFCQO010000001.1"/>
</dbReference>
<comment type="caution">
    <text evidence="1">The sequence shown here is derived from an EMBL/GenBank/DDBJ whole genome shotgun (WGS) entry which is preliminary data.</text>
</comment>
<protein>
    <recommendedName>
        <fullName evidence="3">OB-fold nucleic acid binding domain-containing protein</fullName>
    </recommendedName>
</protein>
<accession>A0A7K1LI04</accession>
<dbReference type="Proteomes" id="UP000462152">
    <property type="component" value="Unassembled WGS sequence"/>
</dbReference>
<name>A0A7K1LI04_9MICC</name>
<gene>
    <name evidence="1" type="ORF">GMA10_05615</name>
</gene>